<dbReference type="EMBL" id="RBID01000019">
    <property type="protein sequence ID" value="RKQ53275.1"/>
    <property type="molecule type" value="Genomic_DNA"/>
</dbReference>
<evidence type="ECO:0000313" key="9">
    <source>
        <dbReference type="Proteomes" id="UP000279384"/>
    </source>
</evidence>
<feature type="region of interest" description="Disordered" evidence="5">
    <location>
        <begin position="1"/>
        <end position="31"/>
    </location>
</feature>
<evidence type="ECO:0000256" key="2">
    <source>
        <dbReference type="ARBA" id="ARBA00022692"/>
    </source>
</evidence>
<reference evidence="8 9" key="1">
    <citation type="submission" date="2018-10" db="EMBL/GenBank/DDBJ databases">
        <title>Genomic Encyclopedia of Type Strains, Phase IV (KMG-IV): sequencing the most valuable type-strain genomes for metagenomic binning, comparative biology and taxonomic classification.</title>
        <authorList>
            <person name="Goeker M."/>
        </authorList>
    </citation>
    <scope>NUCLEOTIDE SEQUENCE [LARGE SCALE GENOMIC DNA]</scope>
    <source>
        <strain evidence="8 9">DSM 3303</strain>
    </source>
</reference>
<evidence type="ECO:0000256" key="5">
    <source>
        <dbReference type="SAM" id="MobiDB-lite"/>
    </source>
</evidence>
<dbReference type="GO" id="GO:0009306">
    <property type="term" value="P:protein secretion"/>
    <property type="evidence" value="ECO:0007669"/>
    <property type="project" value="InterPro"/>
</dbReference>
<dbReference type="AlphaFoldDB" id="A0A495B1C0"/>
<feature type="transmembrane region" description="Helical" evidence="6">
    <location>
        <begin position="41"/>
        <end position="60"/>
    </location>
</feature>
<comment type="caution">
    <text evidence="8">The sequence shown here is derived from an EMBL/GenBank/DDBJ whole genome shotgun (WGS) entry which is preliminary data.</text>
</comment>
<evidence type="ECO:0000313" key="8">
    <source>
        <dbReference type="EMBL" id="RKQ53275.1"/>
    </source>
</evidence>
<comment type="subcellular location">
    <subcellularLocation>
        <location evidence="1">Membrane</location>
        <topology evidence="1">Single-pass membrane protein</topology>
    </subcellularLocation>
</comment>
<name>A0A495B1C0_VOGIN</name>
<accession>A0A495B1C0</accession>
<organism evidence="8 9">
    <name type="scientific">Vogesella indigofera</name>
    <name type="common">Pseudomonas indigofera</name>
    <dbReference type="NCBI Taxonomy" id="45465"/>
    <lineage>
        <taxon>Bacteria</taxon>
        <taxon>Pseudomonadati</taxon>
        <taxon>Pseudomonadota</taxon>
        <taxon>Betaproteobacteria</taxon>
        <taxon>Neisseriales</taxon>
        <taxon>Chromobacteriaceae</taxon>
        <taxon>Vogesella</taxon>
    </lineage>
</organism>
<evidence type="ECO:0000256" key="3">
    <source>
        <dbReference type="ARBA" id="ARBA00022989"/>
    </source>
</evidence>
<dbReference type="GO" id="GO:0005886">
    <property type="term" value="C:plasma membrane"/>
    <property type="evidence" value="ECO:0007669"/>
    <property type="project" value="InterPro"/>
</dbReference>
<dbReference type="PANTHER" id="PTHR36985">
    <property type="entry name" value="TRANSLOCATION AND ASSEMBLY MODULE SUBUNIT TAMB"/>
    <property type="match status" value="1"/>
</dbReference>
<sequence length="1280" mass="136630">MAHTEDLLPSSSLRPPSLPSAAAPENPEPPAPRRRMRWLRWLLLLSLLLLLGVGGALAWFTATPAGFASLWPLLERASGGQLKVGRSHGTLWRGFVLEDLRWQTPQQQLALSRLQLAWSPQRLWQRQLQIEQLHLGVLRYHSSKPSDGSPPQLPAHLRLPLDVAIDSLRLDALQLGDAPPLLNALDAGYYYQQQQHALVLRRLDSRWGRMYASVALGSSAPFALGGRLEYDGQLEGVASRGVLTLQQSLLAPRVSGTVSALGLSAQLSARLRPFAPQALQRLQQLDVRVGGINPQALQPGWPQARLGLALQLAPGAGGVLDGGVSLINYQPGALSAQRLPLSLLYGPFQIRDDTLLLNNLVAELAEGRATLNGRVSASALALALRLDGIHSQALLANLPSHRIGGDIRVSGSPRAPRLALALASGKLSLRGGLALPAPQQWQLQQLQLGTGAGRLLLDGRLALGAVPQLDARGKLQALNPAALSPQLPVGNINGNFSARVRLAQAPQGELQLQLTPGTLSGAPLSGRLQASWQAQRLRTLQGRLQLGGNSLRLAGSYGKPGDRLQMLLDAPQLGLLGPAFSGRVRGELDLGGVPARPQVRADLQASNLRLPGALAVASLSLQGESGIADDSPFRIRLDGRTLTLGDRQLARLSLQADGSRLAHRLQLSADGRLQQHEQQLALQLSGGFERGSSNWRGTLQQLEGSGWLPLRLQQPVALRAGAANVSLAASRWQALGAQWQLGESSWQRGGGWRSEGRVQGLALSALAPWFTPPLRQTLVFDAGWQLNGAQGWPQGSVQLQRTQGDVWLPAPAGEQALGLSRATLSVGLGERGPLALALDSRFGKLAADGSVLWGNGGSVANAALTGSVRLQVPSLALAQPWLKAGMELSGSLDATLQLGGTLSSPTLDGPLLGHDLRFIERRNGIRLEQGQLQARLAGQQLLIDSLRFGKQGELTGSGRIDLFQQTPDVLLLLDFKRFAALERPGRRLLLSGRSRVEVRQRVVTLSGNLSVDEGRIDIPKLGGPRLSDDVVVLGREVVDDAGNRWPLALDLRIALGDKLRFGGNGLEAWLGGEVRLLAEQGGTLQARGQIRVDKGRFKAYGQDLDITRGLITFSGPLDNPALDLRTTRRFSPVGAGVEVRGALLTPTVKLVADEAMSEKDKLSWLVLGRAAAVGDNTGGAGAAAGGLLAGLINDQVGLFDDIGVQSRAESTSSAGVVSPAEQVVTLGKQLTRELYVGYEYGLRSAEQALKVSYQLSRTLSLIGRAGRDASSELRYTRRFD</sequence>
<evidence type="ECO:0000256" key="4">
    <source>
        <dbReference type="ARBA" id="ARBA00023136"/>
    </source>
</evidence>
<dbReference type="Pfam" id="PF04357">
    <property type="entry name" value="TamB"/>
    <property type="match status" value="1"/>
</dbReference>
<dbReference type="GO" id="GO:0097347">
    <property type="term" value="C:TAM protein secretion complex"/>
    <property type="evidence" value="ECO:0007669"/>
    <property type="project" value="TreeGrafter"/>
</dbReference>
<keyword evidence="4 6" id="KW-0472">Membrane</keyword>
<feature type="domain" description="Translocation and assembly module TamB C-terminal" evidence="7">
    <location>
        <begin position="947"/>
        <end position="1279"/>
    </location>
</feature>
<evidence type="ECO:0000256" key="6">
    <source>
        <dbReference type="SAM" id="Phobius"/>
    </source>
</evidence>
<dbReference type="InterPro" id="IPR007452">
    <property type="entry name" value="TamB_C"/>
</dbReference>
<evidence type="ECO:0000259" key="7">
    <source>
        <dbReference type="Pfam" id="PF04357"/>
    </source>
</evidence>
<evidence type="ECO:0000256" key="1">
    <source>
        <dbReference type="ARBA" id="ARBA00004167"/>
    </source>
</evidence>
<keyword evidence="2 6" id="KW-0812">Transmembrane</keyword>
<dbReference type="PANTHER" id="PTHR36985:SF1">
    <property type="entry name" value="TRANSLOCATION AND ASSEMBLY MODULE SUBUNIT TAMB"/>
    <property type="match status" value="1"/>
</dbReference>
<dbReference type="Proteomes" id="UP000279384">
    <property type="component" value="Unassembled WGS sequence"/>
</dbReference>
<gene>
    <name evidence="8" type="ORF">C8E02_3209</name>
</gene>
<feature type="compositionally biased region" description="Low complexity" evidence="5">
    <location>
        <begin position="7"/>
        <end position="25"/>
    </location>
</feature>
<proteinExistence type="predicted"/>
<protein>
    <submittedName>
        <fullName evidence="8">Autotransporter secretion inner membrane protein TamB</fullName>
    </submittedName>
</protein>
<keyword evidence="3 6" id="KW-1133">Transmembrane helix</keyword>